<feature type="chain" id="PRO_5005283815" description="Lipoprotein" evidence="1">
    <location>
        <begin position="28"/>
        <end position="148"/>
    </location>
</feature>
<sequence precursor="true">MKGTSIAGRSAVATVVAALLSACGGQAVPATPSTVLSADETASRFTSWLADNTYPYVSVASVYCSETGPSSEESLPYAAKCLFTAELAPNTKFPKDNPLGLTGPSPDPTHLHDMNCELKFSDSREIESVLCPTVIGWIFSSRKHSTAS</sequence>
<dbReference type="PATRIC" id="fig|37916.4.peg.1192"/>
<accession>A0A0J6WLS1</accession>
<dbReference type="AlphaFoldDB" id="A0A0J6WLS1"/>
<comment type="caution">
    <text evidence="2">The sequence shown here is derived from an EMBL/GenBank/DDBJ whole genome shotgun (WGS) entry which is preliminary data.</text>
</comment>
<name>A0A0J6WLS1_9MYCO</name>
<evidence type="ECO:0000256" key="1">
    <source>
        <dbReference type="SAM" id="SignalP"/>
    </source>
</evidence>
<feature type="signal peptide" evidence="1">
    <location>
        <begin position="1"/>
        <end position="27"/>
    </location>
</feature>
<gene>
    <name evidence="2" type="ORF">MCHLDSM_01300</name>
</gene>
<evidence type="ECO:0008006" key="4">
    <source>
        <dbReference type="Google" id="ProtNLM"/>
    </source>
</evidence>
<organism evidence="2 3">
    <name type="scientific">Mycolicibacterium chlorophenolicum</name>
    <dbReference type="NCBI Taxonomy" id="37916"/>
    <lineage>
        <taxon>Bacteria</taxon>
        <taxon>Bacillati</taxon>
        <taxon>Actinomycetota</taxon>
        <taxon>Actinomycetes</taxon>
        <taxon>Mycobacteriales</taxon>
        <taxon>Mycobacteriaceae</taxon>
        <taxon>Mycolicibacterium</taxon>
    </lineage>
</organism>
<keyword evidence="3" id="KW-1185">Reference proteome</keyword>
<proteinExistence type="predicted"/>
<dbReference type="PROSITE" id="PS51257">
    <property type="entry name" value="PROKAR_LIPOPROTEIN"/>
    <property type="match status" value="1"/>
</dbReference>
<reference evidence="2 3" key="1">
    <citation type="journal article" date="2015" name="Genome Biol. Evol.">
        <title>Characterization of Three Mycobacterium spp. with Potential Use in Bioremediation by Genome Sequencing and Comparative Genomics.</title>
        <authorList>
            <person name="Das S."/>
            <person name="Pettersson B.M."/>
            <person name="Behra P.R."/>
            <person name="Ramesh M."/>
            <person name="Dasgupta S."/>
            <person name="Bhattacharya A."/>
            <person name="Kirsebom L.A."/>
        </authorList>
    </citation>
    <scope>NUCLEOTIDE SEQUENCE [LARGE SCALE GENOMIC DNA]</scope>
    <source>
        <strain evidence="2 3">DSM 43826</strain>
    </source>
</reference>
<evidence type="ECO:0000313" key="2">
    <source>
        <dbReference type="EMBL" id="KMO82677.1"/>
    </source>
</evidence>
<dbReference type="EMBL" id="JYNL01000009">
    <property type="protein sequence ID" value="KMO82677.1"/>
    <property type="molecule type" value="Genomic_DNA"/>
</dbReference>
<evidence type="ECO:0000313" key="3">
    <source>
        <dbReference type="Proteomes" id="UP000036513"/>
    </source>
</evidence>
<keyword evidence="1" id="KW-0732">Signal</keyword>
<dbReference type="Proteomes" id="UP000036513">
    <property type="component" value="Unassembled WGS sequence"/>
</dbReference>
<protein>
    <recommendedName>
        <fullName evidence="4">Lipoprotein</fullName>
    </recommendedName>
</protein>